<dbReference type="AlphaFoldDB" id="A0A917G4Z5"/>
<comment type="caution">
    <text evidence="2">The sequence shown here is derived from an EMBL/GenBank/DDBJ whole genome shotgun (WGS) entry which is preliminary data.</text>
</comment>
<dbReference type="EMBL" id="BMCU01000005">
    <property type="protein sequence ID" value="GGG22548.1"/>
    <property type="molecule type" value="Genomic_DNA"/>
</dbReference>
<name>A0A917G4Z5_9NOCA</name>
<evidence type="ECO:0000313" key="2">
    <source>
        <dbReference type="EMBL" id="GGG22548.1"/>
    </source>
</evidence>
<accession>A0A917G4Z5</accession>
<feature type="region of interest" description="Disordered" evidence="1">
    <location>
        <begin position="1"/>
        <end position="63"/>
    </location>
</feature>
<sequence length="63" mass="6907">MANKPKQRYVDPGWPKGTDDEDHPVTELASSRAGGLSPFGEDTEFPLPADSLPYAHPETVINR</sequence>
<reference evidence="2" key="1">
    <citation type="journal article" date="2014" name="Int. J. Syst. Evol. Microbiol.">
        <title>Complete genome sequence of Corynebacterium casei LMG S-19264T (=DSM 44701T), isolated from a smear-ripened cheese.</title>
        <authorList>
            <consortium name="US DOE Joint Genome Institute (JGI-PGF)"/>
            <person name="Walter F."/>
            <person name="Albersmeier A."/>
            <person name="Kalinowski J."/>
            <person name="Ruckert C."/>
        </authorList>
    </citation>
    <scope>NUCLEOTIDE SEQUENCE</scope>
    <source>
        <strain evidence="2">CCM 7905</strain>
    </source>
</reference>
<dbReference type="RefSeq" id="WP_188546720.1">
    <property type="nucleotide sequence ID" value="NZ_BMCU01000005.1"/>
</dbReference>
<gene>
    <name evidence="2" type="ORF">GCM10007304_40470</name>
</gene>
<proteinExistence type="predicted"/>
<reference evidence="2" key="2">
    <citation type="submission" date="2020-09" db="EMBL/GenBank/DDBJ databases">
        <authorList>
            <person name="Sun Q."/>
            <person name="Sedlacek I."/>
        </authorList>
    </citation>
    <scope>NUCLEOTIDE SEQUENCE</scope>
    <source>
        <strain evidence="2">CCM 7905</strain>
    </source>
</reference>
<evidence type="ECO:0000313" key="3">
    <source>
        <dbReference type="Proteomes" id="UP000654257"/>
    </source>
</evidence>
<protein>
    <submittedName>
        <fullName evidence="2">Uncharacterized protein</fullName>
    </submittedName>
</protein>
<keyword evidence="3" id="KW-1185">Reference proteome</keyword>
<dbReference type="Proteomes" id="UP000654257">
    <property type="component" value="Unassembled WGS sequence"/>
</dbReference>
<evidence type="ECO:0000256" key="1">
    <source>
        <dbReference type="SAM" id="MobiDB-lite"/>
    </source>
</evidence>
<organism evidence="2 3">
    <name type="scientific">Rhodococcoides trifolii</name>
    <dbReference type="NCBI Taxonomy" id="908250"/>
    <lineage>
        <taxon>Bacteria</taxon>
        <taxon>Bacillati</taxon>
        <taxon>Actinomycetota</taxon>
        <taxon>Actinomycetes</taxon>
        <taxon>Mycobacteriales</taxon>
        <taxon>Nocardiaceae</taxon>
        <taxon>Rhodococcoides</taxon>
    </lineage>
</organism>